<evidence type="ECO:0000259" key="12">
    <source>
        <dbReference type="Pfam" id="PF24667"/>
    </source>
</evidence>
<feature type="domain" description="Dynein regulatory complex subunit 7 C-terminal" evidence="13">
    <location>
        <begin position="768"/>
        <end position="873"/>
    </location>
</feature>
<dbReference type="PANTHER" id="PTHR35249">
    <property type="entry name" value="DYNEIN REGULATORY COMPLEX SUBUNIT 7"/>
    <property type="match status" value="1"/>
</dbReference>
<keyword evidence="4" id="KW-0963">Cytoplasm</keyword>
<sequence>MADAEDETPNMILTEVEKTELSTTANSGQFDPEKTPSPKSVSKLNSAKEFVNSVVEEIQNISIGEIIKPVEEVIDPEKYPQSYKDNSDKEKKALKYCKTFIKQYNFLFDRRRPLFLKPKNVLGVKKLVCTTIKPGQLPYKELLDWPGIADFVAGYVDYDVLTPPHMLPEVLQAPQTTLERLHGHCFDMSTLLCSMLIGAGYDAFVVSGYATREVCLRDLSYTKCPFVEEDKKVYLPPRERKICRYTPRAPRLFRSEYELRMRLLRLQKQAKIENAEKAERDLAQQLREAPPADDLRGWRIHSWVIVLAGLRGVTDTFFIEPTTGTAHPTNWDQYLGIESIWNHKNYYINVQYLTIGENQKYKFEIGNTSYWEYIFPGQDLHDPPQSPSVIPNTDFRRLLQSMVDNIAEEKHFDLPFSWSLPLKVNRYDYDRRYPTGKRVRRYKYTIVEDFCRYLNPDGMVRRVTVHHDLKCENIWYIRETFEDREDLMESKFFHDETCTMVETFKIGREDFVREHRYHAQNMGPEHWHVIVYEPGKRTDELCKREAGKTFLKNHYQDRSDKKKFTGFTFGPRGKITERLALPSSRPIEEIVEEFDRDPQKPAAEDVAMVTFSTWNDEISLQYHTPENRFYGSTRDFVKPQNWWDDTQVLRWTPDLHSNFELDQFAKPKSELQLYQQLLSLMNIEDQLRNSCRLMEKEVGKFLLLRAKEKTKENQLVKSFLQADEDESIKADRLREKAQRRAEALLRKSDVLKDYLEPIICSLGLDKVTNKKQALRVKDDCMLALKERLITQAGYIKDHFEKERDIIDNAQLMYTSNFSSMTAQDIQDFRDFMVKHMFTAHILEQRLAHLKTHALILYQELFDKLGQDPRLEPFLI</sequence>
<evidence type="ECO:0000256" key="2">
    <source>
        <dbReference type="ARBA" id="ARBA00004430"/>
    </source>
</evidence>
<comment type="similarity">
    <text evidence="3">Belongs to the DRC7 family.</text>
</comment>
<keyword evidence="15" id="KW-1185">Reference proteome</keyword>
<evidence type="ECO:0000259" key="13">
    <source>
        <dbReference type="Pfam" id="PF24671"/>
    </source>
</evidence>
<evidence type="ECO:0000256" key="6">
    <source>
        <dbReference type="ARBA" id="ARBA00023054"/>
    </source>
</evidence>
<evidence type="ECO:0000256" key="1">
    <source>
        <dbReference type="ARBA" id="ARBA00004230"/>
    </source>
</evidence>
<keyword evidence="6 10" id="KW-0175">Coiled coil</keyword>
<dbReference type="SUPFAM" id="SSF54001">
    <property type="entry name" value="Cysteine proteinases"/>
    <property type="match status" value="1"/>
</dbReference>
<dbReference type="GO" id="GO:0005930">
    <property type="term" value="C:axoneme"/>
    <property type="evidence" value="ECO:0007669"/>
    <property type="project" value="UniProtKB-SubCell"/>
</dbReference>
<dbReference type="Gene3D" id="3.10.620.30">
    <property type="match status" value="1"/>
</dbReference>
<evidence type="ECO:0000256" key="7">
    <source>
        <dbReference type="ARBA" id="ARBA00023069"/>
    </source>
</evidence>
<feature type="region of interest" description="Disordered" evidence="11">
    <location>
        <begin position="1"/>
        <end position="41"/>
    </location>
</feature>
<dbReference type="EMBL" id="JAWDGP010005301">
    <property type="protein sequence ID" value="KAK3758038.1"/>
    <property type="molecule type" value="Genomic_DNA"/>
</dbReference>
<evidence type="ECO:0000256" key="9">
    <source>
        <dbReference type="ARBA" id="ARBA00023273"/>
    </source>
</evidence>
<comment type="subcellular location">
    <subcellularLocation>
        <location evidence="1">Cell projection</location>
        <location evidence="1">Cilium</location>
        <location evidence="1">Flagellum</location>
    </subcellularLocation>
    <subcellularLocation>
        <location evidence="2">Cytoplasm</location>
        <location evidence="2">Cytoskeleton</location>
        <location evidence="2">Cilium axoneme</location>
    </subcellularLocation>
</comment>
<dbReference type="InterPro" id="IPR056292">
    <property type="entry name" value="DRC7_C"/>
</dbReference>
<feature type="domain" description="Dynein regulatory complex subunit 7 MORN" evidence="12">
    <location>
        <begin position="434"/>
        <end position="712"/>
    </location>
</feature>
<gene>
    <name evidence="14" type="ORF">RRG08_006617</name>
</gene>
<dbReference type="Pfam" id="PF24671">
    <property type="entry name" value="DRC7_C"/>
    <property type="match status" value="1"/>
</dbReference>
<name>A0AAE1D6B0_9GAST</name>
<dbReference type="Proteomes" id="UP001283361">
    <property type="component" value="Unassembled WGS sequence"/>
</dbReference>
<accession>A0AAE1D6B0</accession>
<protein>
    <recommendedName>
        <fullName evidence="16">Coiled-coil domain-containing protein 135</fullName>
    </recommendedName>
</protein>
<evidence type="ECO:0008006" key="16">
    <source>
        <dbReference type="Google" id="ProtNLM"/>
    </source>
</evidence>
<keyword evidence="5" id="KW-0282">Flagellum</keyword>
<dbReference type="InterPro" id="IPR056291">
    <property type="entry name" value="MORN_DRC7"/>
</dbReference>
<keyword evidence="9" id="KW-0966">Cell projection</keyword>
<keyword evidence="8" id="KW-0206">Cytoskeleton</keyword>
<proteinExistence type="inferred from homology"/>
<evidence type="ECO:0000256" key="3">
    <source>
        <dbReference type="ARBA" id="ARBA00010738"/>
    </source>
</evidence>
<feature type="coiled-coil region" evidence="10">
    <location>
        <begin position="261"/>
        <end position="288"/>
    </location>
</feature>
<dbReference type="InterPro" id="IPR033551">
    <property type="entry name" value="DRC7/lobo"/>
</dbReference>
<dbReference type="InterPro" id="IPR038765">
    <property type="entry name" value="Papain-like_cys_pep_sf"/>
</dbReference>
<evidence type="ECO:0000256" key="4">
    <source>
        <dbReference type="ARBA" id="ARBA00022490"/>
    </source>
</evidence>
<evidence type="ECO:0000313" key="15">
    <source>
        <dbReference type="Proteomes" id="UP001283361"/>
    </source>
</evidence>
<dbReference type="AlphaFoldDB" id="A0AAE1D6B0"/>
<evidence type="ECO:0000256" key="10">
    <source>
        <dbReference type="SAM" id="Coils"/>
    </source>
</evidence>
<dbReference type="PANTHER" id="PTHR35249:SF2">
    <property type="entry name" value="DYNEIN REGULATORY COMPLEX SUBUNIT 7"/>
    <property type="match status" value="1"/>
</dbReference>
<evidence type="ECO:0000256" key="11">
    <source>
        <dbReference type="SAM" id="MobiDB-lite"/>
    </source>
</evidence>
<evidence type="ECO:0000313" key="14">
    <source>
        <dbReference type="EMBL" id="KAK3758038.1"/>
    </source>
</evidence>
<reference evidence="14" key="1">
    <citation type="journal article" date="2023" name="G3 (Bethesda)">
        <title>A reference genome for the long-term kleptoplast-retaining sea slug Elysia crispata morphotype clarki.</title>
        <authorList>
            <person name="Eastman K.E."/>
            <person name="Pendleton A.L."/>
            <person name="Shaikh M.A."/>
            <person name="Suttiyut T."/>
            <person name="Ogas R."/>
            <person name="Tomko P."/>
            <person name="Gavelis G."/>
            <person name="Widhalm J.R."/>
            <person name="Wisecaver J.H."/>
        </authorList>
    </citation>
    <scope>NUCLEOTIDE SEQUENCE</scope>
    <source>
        <strain evidence="14">ECLA1</strain>
    </source>
</reference>
<dbReference type="GO" id="GO:0030317">
    <property type="term" value="P:flagellated sperm motility"/>
    <property type="evidence" value="ECO:0007669"/>
    <property type="project" value="TreeGrafter"/>
</dbReference>
<dbReference type="GO" id="GO:0031514">
    <property type="term" value="C:motile cilium"/>
    <property type="evidence" value="ECO:0007669"/>
    <property type="project" value="UniProtKB-SubCell"/>
</dbReference>
<evidence type="ECO:0000256" key="8">
    <source>
        <dbReference type="ARBA" id="ARBA00023212"/>
    </source>
</evidence>
<keyword evidence="7" id="KW-0969">Cilium</keyword>
<evidence type="ECO:0000256" key="5">
    <source>
        <dbReference type="ARBA" id="ARBA00022846"/>
    </source>
</evidence>
<dbReference type="Pfam" id="PF24667">
    <property type="entry name" value="MORN_DRC7"/>
    <property type="match status" value="1"/>
</dbReference>
<comment type="caution">
    <text evidence="14">The sequence shown here is derived from an EMBL/GenBank/DDBJ whole genome shotgun (WGS) entry which is preliminary data.</text>
</comment>
<organism evidence="14 15">
    <name type="scientific">Elysia crispata</name>
    <name type="common">lettuce slug</name>
    <dbReference type="NCBI Taxonomy" id="231223"/>
    <lineage>
        <taxon>Eukaryota</taxon>
        <taxon>Metazoa</taxon>
        <taxon>Spiralia</taxon>
        <taxon>Lophotrochozoa</taxon>
        <taxon>Mollusca</taxon>
        <taxon>Gastropoda</taxon>
        <taxon>Heterobranchia</taxon>
        <taxon>Euthyneura</taxon>
        <taxon>Panpulmonata</taxon>
        <taxon>Sacoglossa</taxon>
        <taxon>Placobranchoidea</taxon>
        <taxon>Plakobranchidae</taxon>
        <taxon>Elysia</taxon>
    </lineage>
</organism>